<feature type="compositionally biased region" description="Polar residues" evidence="1">
    <location>
        <begin position="601"/>
        <end position="613"/>
    </location>
</feature>
<feature type="compositionally biased region" description="Basic and acidic residues" evidence="1">
    <location>
        <begin position="507"/>
        <end position="518"/>
    </location>
</feature>
<dbReference type="OrthoDB" id="146242at2759"/>
<keyword evidence="3" id="KW-1185">Reference proteome</keyword>
<evidence type="ECO:0000313" key="2">
    <source>
        <dbReference type="EMBL" id="POM76819.1"/>
    </source>
</evidence>
<dbReference type="CDD" id="cd00303">
    <property type="entry name" value="retropepsin_like"/>
    <property type="match status" value="1"/>
</dbReference>
<dbReference type="EMBL" id="NCKW01003391">
    <property type="protein sequence ID" value="POM76819.1"/>
    <property type="molecule type" value="Genomic_DNA"/>
</dbReference>
<gene>
    <name evidence="2" type="ORF">PHPALM_5914</name>
</gene>
<dbReference type="AlphaFoldDB" id="A0A2P4YGH7"/>
<feature type="compositionally biased region" description="Polar residues" evidence="1">
    <location>
        <begin position="567"/>
        <end position="576"/>
    </location>
</feature>
<accession>A0A2P4YGH7</accession>
<feature type="compositionally biased region" description="Basic residues" evidence="1">
    <location>
        <begin position="584"/>
        <end position="597"/>
    </location>
</feature>
<feature type="region of interest" description="Disordered" evidence="1">
    <location>
        <begin position="486"/>
        <end position="614"/>
    </location>
</feature>
<evidence type="ECO:0000256" key="1">
    <source>
        <dbReference type="SAM" id="MobiDB-lite"/>
    </source>
</evidence>
<sequence>MDSAASTCIPNASATQVTASICRIQSGREAFQRLLTVIGEVAVASMIRTLPPTDQHGVALGSIMREQRDAVASKPVLPSVTPRAEHLKLHVSSCMGREDLSPLIELDLAISAQSIAGLLSKVAFAMSCLGGRARSCAYGHCLTDPTCFSTYEALKEEIYLPTYPSTVEAATTLAMQEEFSLRLAKRHVNVSRPQRPLVKQKFLGPMDHSNAAANGQQLNYDASIADTSAITHASVRRPYTQVVVDATMAGIVANTQKTPVGVGRPTRSAVTRVYNGHAGMEAVAPSERDSHCNVQDDKSNLVILKVMTKSERAGSLRLLVDSGASSNFVRHQSLPLLDFEEVKIPRRRLELRLVTGAVVKTEKRVIWSRFSYKHWVFLEAFIVLVMGDKLWCWACRDLHGMTQRSTGKSVRSYGSGVTTRQRAMVLSVWHMHHVVHSNLLNRQRLAPLSPVVARQGRELQLETLLVALVFLDWDQTLRRKFVVKRRGDNSASNPGVDTTSISTSRGDFAERRRGDKDASTPVVDAASSADGYNRPAPKKLASCPERAQAGLDDSRPRIESAGDTNEDLSTAGSGHKTSVAEFHKKQKCKRLKLRKPRSRTEASQQMSAGQTKEPTIDVETLNILTRTYTEI</sequence>
<dbReference type="Proteomes" id="UP000237271">
    <property type="component" value="Unassembled WGS sequence"/>
</dbReference>
<reference evidence="2 3" key="1">
    <citation type="journal article" date="2017" name="Genome Biol. Evol.">
        <title>Phytophthora megakarya and P. palmivora, closely related causal agents of cacao black pod rot, underwent increases in genome sizes and gene numbers by different mechanisms.</title>
        <authorList>
            <person name="Ali S.S."/>
            <person name="Shao J."/>
            <person name="Lary D.J."/>
            <person name="Kronmiller B."/>
            <person name="Shen D."/>
            <person name="Strem M.D."/>
            <person name="Amoako-Attah I."/>
            <person name="Akrofi A.Y."/>
            <person name="Begoude B.A."/>
            <person name="Ten Hoopen G.M."/>
            <person name="Coulibaly K."/>
            <person name="Kebe B.I."/>
            <person name="Melnick R.L."/>
            <person name="Guiltinan M.J."/>
            <person name="Tyler B.M."/>
            <person name="Meinhardt L.W."/>
            <person name="Bailey B.A."/>
        </authorList>
    </citation>
    <scope>NUCLEOTIDE SEQUENCE [LARGE SCALE GENOMIC DNA]</scope>
    <source>
        <strain evidence="3">sbr112.9</strain>
    </source>
</reference>
<protein>
    <submittedName>
        <fullName evidence="2">Uncharacterized protein</fullName>
    </submittedName>
</protein>
<name>A0A2P4YGH7_9STRA</name>
<organism evidence="2 3">
    <name type="scientific">Phytophthora palmivora</name>
    <dbReference type="NCBI Taxonomy" id="4796"/>
    <lineage>
        <taxon>Eukaryota</taxon>
        <taxon>Sar</taxon>
        <taxon>Stramenopiles</taxon>
        <taxon>Oomycota</taxon>
        <taxon>Peronosporomycetes</taxon>
        <taxon>Peronosporales</taxon>
        <taxon>Peronosporaceae</taxon>
        <taxon>Phytophthora</taxon>
    </lineage>
</organism>
<proteinExistence type="predicted"/>
<feature type="compositionally biased region" description="Polar residues" evidence="1">
    <location>
        <begin position="489"/>
        <end position="505"/>
    </location>
</feature>
<evidence type="ECO:0000313" key="3">
    <source>
        <dbReference type="Proteomes" id="UP000237271"/>
    </source>
</evidence>
<comment type="caution">
    <text evidence="2">The sequence shown here is derived from an EMBL/GenBank/DDBJ whole genome shotgun (WGS) entry which is preliminary data.</text>
</comment>